<feature type="domain" description="LysM" evidence="7">
    <location>
        <begin position="743"/>
        <end position="789"/>
    </location>
</feature>
<reference evidence="8" key="2">
    <citation type="submission" date="2020-09" db="EMBL/GenBank/DDBJ databases">
        <authorList>
            <person name="Sun Q."/>
            <person name="Zhou Y."/>
        </authorList>
    </citation>
    <scope>NUCLEOTIDE SEQUENCE</scope>
    <source>
        <strain evidence="8">CGMCC 1.15082</strain>
    </source>
</reference>
<dbReference type="Proteomes" id="UP000646478">
    <property type="component" value="Unassembled WGS sequence"/>
</dbReference>
<name>A0A916WGF2_9HYPH</name>
<dbReference type="Pfam" id="PF02872">
    <property type="entry name" value="5_nucleotid_C"/>
    <property type="match status" value="1"/>
</dbReference>
<dbReference type="PRINTS" id="PR01607">
    <property type="entry name" value="APYRASEFAMLY"/>
</dbReference>
<dbReference type="FunFam" id="3.60.21.10:FF:000020">
    <property type="entry name" value="NT5E isoform 4"/>
    <property type="match status" value="1"/>
</dbReference>
<dbReference type="InterPro" id="IPR006179">
    <property type="entry name" value="5_nucleotidase/apyrase"/>
</dbReference>
<dbReference type="InterPro" id="IPR029052">
    <property type="entry name" value="Metallo-depent_PP-like"/>
</dbReference>
<comment type="caution">
    <text evidence="8">The sequence shown here is derived from an EMBL/GenBank/DDBJ whole genome shotgun (WGS) entry which is preliminary data.</text>
</comment>
<dbReference type="Gene3D" id="3.60.21.10">
    <property type="match status" value="1"/>
</dbReference>
<dbReference type="GO" id="GO:0009166">
    <property type="term" value="P:nucleotide catabolic process"/>
    <property type="evidence" value="ECO:0007669"/>
    <property type="project" value="InterPro"/>
</dbReference>
<sequence>MSADAAFADYKLNILHNNDWHSRIESINKYDSTCSTEEEAKNECFGGAARLKAAIDSRRGALKDENVLLLNAGDNFQGSLFYTTYKGAAEAEFMNLMKFDAMTIGNHEFDDGEDGLATFIGKTDFPVVSANVRTDVKSAIKDKIKPYLIKEVGGTKIAIVGAVTNDTAELASPGPNVGIEDDVKAITSAVEEVTKQGVDKVIALTHVGYARDIAAIAKIPGVDVVVGGHSHTLLSNTDSTAEGPYPTFVENPGGYSVPVVQARSYGKYLGEIAVTFDDKGKPLSAKGDPVLIDSSIKPDEAVLARVKELGKPIEELKAKVISSTVGPIEGGREVCRVAECTMGNLVADAMLDRVKSQGIAIAIMNGGGLRASIDAGDISMGEVLTVLPFQNTLATFQLKGADVKAALENGVSQVTEGGGRFPQVAGLKFSFDKSKPVGERVADIQVQDGNSWKPLDTKATYGVVSNNFMRGGGDGYKIFATAAANAYDYGPGLDQVVADYLAKNRSYKPYLDGRIKAVATQVAAKAPEPTTTGTIKPAQKAAPAEPVNPAKSMEAAKTMAAAKPAEEVKKPAKPDAAKATTPAKPAEAAKPAKPVQTIKAKPVEAAKPMKPAATVAKPATAAKPAQTVKAKPATPAKPAQAAKAKPMEPAKPAKTLAAAKPAKPAKPAASVKPAKTAVIVRKKQAETRKPVTPVKQAVVAKKAAPKQIAKAKQDTKQKPAKPQTLAQLLAKPAKPKKPVVKKVHLIKAGDTYWDLAKRYYGDATDWPKLHKANKYAPRRLPIGVKLSIPA</sequence>
<comment type="similarity">
    <text evidence="1">Belongs to the 5'-nucleotidase family.</text>
</comment>
<dbReference type="InterPro" id="IPR036779">
    <property type="entry name" value="LysM_dom_sf"/>
</dbReference>
<dbReference type="Pfam" id="PF01476">
    <property type="entry name" value="LysM"/>
    <property type="match status" value="1"/>
</dbReference>
<accession>A0A916WGF2</accession>
<dbReference type="SMART" id="SM00257">
    <property type="entry name" value="LysM"/>
    <property type="match status" value="1"/>
</dbReference>
<dbReference type="GO" id="GO:0000166">
    <property type="term" value="F:nucleotide binding"/>
    <property type="evidence" value="ECO:0007669"/>
    <property type="project" value="UniProtKB-KW"/>
</dbReference>
<dbReference type="AlphaFoldDB" id="A0A916WGF2"/>
<evidence type="ECO:0000256" key="2">
    <source>
        <dbReference type="ARBA" id="ARBA00022723"/>
    </source>
</evidence>
<feature type="compositionally biased region" description="Low complexity" evidence="6">
    <location>
        <begin position="577"/>
        <end position="595"/>
    </location>
</feature>
<dbReference type="InterPro" id="IPR008334">
    <property type="entry name" value="5'-Nucleotdase_C"/>
</dbReference>
<dbReference type="Gene3D" id="3.90.780.10">
    <property type="entry name" value="5'-Nucleotidase, C-terminal domain"/>
    <property type="match status" value="1"/>
</dbReference>
<dbReference type="Gene3D" id="3.10.350.10">
    <property type="entry name" value="LysM domain"/>
    <property type="match status" value="1"/>
</dbReference>
<evidence type="ECO:0000256" key="5">
    <source>
        <dbReference type="ARBA" id="ARBA00022801"/>
    </source>
</evidence>
<gene>
    <name evidence="8" type="ORF">GCM10011491_28410</name>
</gene>
<dbReference type="PROSITE" id="PS00786">
    <property type="entry name" value="5_NUCLEOTIDASE_2"/>
    <property type="match status" value="1"/>
</dbReference>
<feature type="compositionally biased region" description="Low complexity" evidence="6">
    <location>
        <begin position="650"/>
        <end position="672"/>
    </location>
</feature>
<evidence type="ECO:0000313" key="8">
    <source>
        <dbReference type="EMBL" id="GGA98470.1"/>
    </source>
</evidence>
<feature type="compositionally biased region" description="Low complexity" evidence="6">
    <location>
        <begin position="550"/>
        <end position="563"/>
    </location>
</feature>
<dbReference type="PANTHER" id="PTHR11575:SF24">
    <property type="entry name" value="5'-NUCLEOTIDASE"/>
    <property type="match status" value="1"/>
</dbReference>
<dbReference type="SUPFAM" id="SSF56300">
    <property type="entry name" value="Metallo-dependent phosphatases"/>
    <property type="match status" value="1"/>
</dbReference>
<evidence type="ECO:0000256" key="4">
    <source>
        <dbReference type="ARBA" id="ARBA00022741"/>
    </source>
</evidence>
<feature type="region of interest" description="Disordered" evidence="6">
    <location>
        <begin position="527"/>
        <end position="672"/>
    </location>
</feature>
<organism evidence="8 9">
    <name type="scientific">Brucella endophytica</name>
    <dbReference type="NCBI Taxonomy" id="1963359"/>
    <lineage>
        <taxon>Bacteria</taxon>
        <taxon>Pseudomonadati</taxon>
        <taxon>Pseudomonadota</taxon>
        <taxon>Alphaproteobacteria</taxon>
        <taxon>Hyphomicrobiales</taxon>
        <taxon>Brucellaceae</taxon>
        <taxon>Brucella/Ochrobactrum group</taxon>
        <taxon>Brucella</taxon>
    </lineage>
</organism>
<dbReference type="Pfam" id="PF00149">
    <property type="entry name" value="Metallophos"/>
    <property type="match status" value="1"/>
</dbReference>
<dbReference type="InterPro" id="IPR006146">
    <property type="entry name" value="5'-Nucleotdase_CS"/>
</dbReference>
<keyword evidence="5" id="KW-0378">Hydrolase</keyword>
<protein>
    <recommendedName>
        <fullName evidence="7">LysM domain-containing protein</fullName>
    </recommendedName>
</protein>
<feature type="compositionally biased region" description="Basic and acidic residues" evidence="6">
    <location>
        <begin position="564"/>
        <end position="576"/>
    </location>
</feature>
<dbReference type="GO" id="GO:0046872">
    <property type="term" value="F:metal ion binding"/>
    <property type="evidence" value="ECO:0007669"/>
    <property type="project" value="UniProtKB-KW"/>
</dbReference>
<evidence type="ECO:0000259" key="7">
    <source>
        <dbReference type="SMART" id="SM00257"/>
    </source>
</evidence>
<keyword evidence="4" id="KW-0547">Nucleotide-binding</keyword>
<evidence type="ECO:0000256" key="1">
    <source>
        <dbReference type="ARBA" id="ARBA00006654"/>
    </source>
</evidence>
<proteinExistence type="inferred from homology"/>
<dbReference type="SUPFAM" id="SSF54106">
    <property type="entry name" value="LysM domain"/>
    <property type="match status" value="1"/>
</dbReference>
<dbReference type="InterPro" id="IPR004843">
    <property type="entry name" value="Calcineurin-like_PHP"/>
</dbReference>
<keyword evidence="2" id="KW-0479">Metal-binding</keyword>
<dbReference type="PANTHER" id="PTHR11575">
    <property type="entry name" value="5'-NUCLEOTIDASE-RELATED"/>
    <property type="match status" value="1"/>
</dbReference>
<reference evidence="8" key="1">
    <citation type="journal article" date="2014" name="Int. J. Syst. Evol. Microbiol.">
        <title>Complete genome sequence of Corynebacterium casei LMG S-19264T (=DSM 44701T), isolated from a smear-ripened cheese.</title>
        <authorList>
            <consortium name="US DOE Joint Genome Institute (JGI-PGF)"/>
            <person name="Walter F."/>
            <person name="Albersmeier A."/>
            <person name="Kalinowski J."/>
            <person name="Ruckert C."/>
        </authorList>
    </citation>
    <scope>NUCLEOTIDE SEQUENCE</scope>
    <source>
        <strain evidence="8">CGMCC 1.15082</strain>
    </source>
</reference>
<dbReference type="InterPro" id="IPR018392">
    <property type="entry name" value="LysM"/>
</dbReference>
<dbReference type="CDD" id="cd07409">
    <property type="entry name" value="MPP_CD73_N"/>
    <property type="match status" value="1"/>
</dbReference>
<dbReference type="SUPFAM" id="SSF55816">
    <property type="entry name" value="5'-nucleotidase (syn. UDP-sugar hydrolase), C-terminal domain"/>
    <property type="match status" value="1"/>
</dbReference>
<dbReference type="EMBL" id="BMHH01000011">
    <property type="protein sequence ID" value="GGA98470.1"/>
    <property type="molecule type" value="Genomic_DNA"/>
</dbReference>
<dbReference type="CDD" id="cd00118">
    <property type="entry name" value="LysM"/>
    <property type="match status" value="1"/>
</dbReference>
<dbReference type="InterPro" id="IPR036907">
    <property type="entry name" value="5'-Nucleotdase_C_sf"/>
</dbReference>
<evidence type="ECO:0000256" key="3">
    <source>
        <dbReference type="ARBA" id="ARBA00022729"/>
    </source>
</evidence>
<dbReference type="GO" id="GO:0016788">
    <property type="term" value="F:hydrolase activity, acting on ester bonds"/>
    <property type="evidence" value="ECO:0007669"/>
    <property type="project" value="InterPro"/>
</dbReference>
<feature type="compositionally biased region" description="Low complexity" evidence="6">
    <location>
        <begin position="605"/>
        <end position="644"/>
    </location>
</feature>
<evidence type="ECO:0000256" key="6">
    <source>
        <dbReference type="SAM" id="MobiDB-lite"/>
    </source>
</evidence>
<keyword evidence="9" id="KW-1185">Reference proteome</keyword>
<evidence type="ECO:0000313" key="9">
    <source>
        <dbReference type="Proteomes" id="UP000646478"/>
    </source>
</evidence>
<keyword evidence="3" id="KW-0732">Signal</keyword>